<dbReference type="InterPro" id="IPR000644">
    <property type="entry name" value="CBS_dom"/>
</dbReference>
<protein>
    <submittedName>
        <fullName evidence="4">CBS domain-containing protein</fullName>
    </submittedName>
</protein>
<dbReference type="EMBL" id="SSNY01000011">
    <property type="protein sequence ID" value="THF55408.1"/>
    <property type="molecule type" value="Genomic_DNA"/>
</dbReference>
<proteinExistence type="predicted"/>
<name>A0ABY2Q2Z1_9HYPH</name>
<sequence length="148" mass="16372">MTKVERLLTTAQGRLAVINSNALLIDAARLLNGPKFNLVIVCDDGGRMIGIITKTDVVGHISQCTGCSCTMAASNVMTTKVAFCRPEDWLNDVWSTIKQRNLKNVPVVDQVSKPIGVLNARDVLQSLLDDVEYEEQLLRDYVMCVGYR</sequence>
<evidence type="ECO:0000313" key="5">
    <source>
        <dbReference type="Proteomes" id="UP000306441"/>
    </source>
</evidence>
<dbReference type="Gene3D" id="3.10.580.10">
    <property type="entry name" value="CBS-domain"/>
    <property type="match status" value="1"/>
</dbReference>
<dbReference type="Proteomes" id="UP000306441">
    <property type="component" value="Unassembled WGS sequence"/>
</dbReference>
<keyword evidence="1 2" id="KW-0129">CBS domain</keyword>
<evidence type="ECO:0000259" key="3">
    <source>
        <dbReference type="PROSITE" id="PS51371"/>
    </source>
</evidence>
<dbReference type="CDD" id="cd02205">
    <property type="entry name" value="CBS_pair_SF"/>
    <property type="match status" value="1"/>
</dbReference>
<reference evidence="4 5" key="1">
    <citation type="submission" date="2019-04" db="EMBL/GenBank/DDBJ databases">
        <title>Mesorhizobium composti sp. nov., isolated from compost.</title>
        <authorList>
            <person name="Lin S.-Y."/>
            <person name="Hameed A."/>
            <person name="Hsieh Y.-T."/>
            <person name="Young C.-C."/>
        </authorList>
    </citation>
    <scope>NUCLEOTIDE SEQUENCE [LARGE SCALE GENOMIC DNA]</scope>
    <source>
        <strain evidence="4 5">CC-YTH430</strain>
    </source>
</reference>
<feature type="domain" description="CBS" evidence="3">
    <location>
        <begin position="8"/>
        <end position="71"/>
    </location>
</feature>
<dbReference type="Pfam" id="PF00571">
    <property type="entry name" value="CBS"/>
    <property type="match status" value="2"/>
</dbReference>
<evidence type="ECO:0000313" key="4">
    <source>
        <dbReference type="EMBL" id="THF55408.1"/>
    </source>
</evidence>
<dbReference type="SMART" id="SM00116">
    <property type="entry name" value="CBS"/>
    <property type="match status" value="2"/>
</dbReference>
<gene>
    <name evidence="4" type="ORF">E6C48_17365</name>
</gene>
<organism evidence="4 5">
    <name type="scientific">Ollibium composti</name>
    <dbReference type="NCBI Taxonomy" id="2675109"/>
    <lineage>
        <taxon>Bacteria</taxon>
        <taxon>Pseudomonadati</taxon>
        <taxon>Pseudomonadota</taxon>
        <taxon>Alphaproteobacteria</taxon>
        <taxon>Hyphomicrobiales</taxon>
        <taxon>Phyllobacteriaceae</taxon>
        <taxon>Ollibium</taxon>
    </lineage>
</organism>
<evidence type="ECO:0000256" key="1">
    <source>
        <dbReference type="ARBA" id="ARBA00023122"/>
    </source>
</evidence>
<dbReference type="InterPro" id="IPR051257">
    <property type="entry name" value="Diverse_CBS-Domain"/>
</dbReference>
<dbReference type="InterPro" id="IPR046342">
    <property type="entry name" value="CBS_dom_sf"/>
</dbReference>
<dbReference type="SUPFAM" id="SSF54631">
    <property type="entry name" value="CBS-domain pair"/>
    <property type="match status" value="1"/>
</dbReference>
<comment type="caution">
    <text evidence="4">The sequence shown here is derived from an EMBL/GenBank/DDBJ whole genome shotgun (WGS) entry which is preliminary data.</text>
</comment>
<dbReference type="PANTHER" id="PTHR43080:SF2">
    <property type="entry name" value="CBS DOMAIN-CONTAINING PROTEIN"/>
    <property type="match status" value="1"/>
</dbReference>
<dbReference type="PANTHER" id="PTHR43080">
    <property type="entry name" value="CBS DOMAIN-CONTAINING PROTEIN CBSX3, MITOCHONDRIAL"/>
    <property type="match status" value="1"/>
</dbReference>
<accession>A0ABY2Q2Z1</accession>
<evidence type="ECO:0000256" key="2">
    <source>
        <dbReference type="PROSITE-ProRule" id="PRU00703"/>
    </source>
</evidence>
<keyword evidence="5" id="KW-1185">Reference proteome</keyword>
<feature type="domain" description="CBS" evidence="3">
    <location>
        <begin position="77"/>
        <end position="135"/>
    </location>
</feature>
<dbReference type="PROSITE" id="PS51371">
    <property type="entry name" value="CBS"/>
    <property type="match status" value="2"/>
</dbReference>
<dbReference type="RefSeq" id="WP_136359446.1">
    <property type="nucleotide sequence ID" value="NZ_SSNY01000011.1"/>
</dbReference>